<dbReference type="EC" id="3.5.1.25" evidence="10"/>
<dbReference type="RefSeq" id="WP_240985642.1">
    <property type="nucleotide sequence ID" value="NZ_CDGJ01000058.1"/>
</dbReference>
<dbReference type="PANTHER" id="PTHR11113">
    <property type="entry name" value="N-ACETYLGLUCOSAMINE-6-PHOSPHATE DEACETYLASE"/>
    <property type="match status" value="1"/>
</dbReference>
<accession>A0A8S0W901</accession>
<feature type="binding site" evidence="7">
    <location>
        <position position="275"/>
    </location>
    <ligand>
        <name>substrate</name>
    </ligand>
</feature>
<feature type="binding site" evidence="7">
    <location>
        <position position="251"/>
    </location>
    <ligand>
        <name>substrate</name>
    </ligand>
</feature>
<feature type="binding site" evidence="8">
    <location>
        <position position="149"/>
    </location>
    <ligand>
        <name>Zn(2+)</name>
        <dbReference type="ChEBI" id="CHEBI:29105"/>
    </ligand>
</feature>
<feature type="binding site" evidence="7">
    <location>
        <position position="160"/>
    </location>
    <ligand>
        <name>substrate</name>
    </ligand>
</feature>
<keyword evidence="12" id="KW-1185">Reference proteome</keyword>
<evidence type="ECO:0000259" key="9">
    <source>
        <dbReference type="Pfam" id="PF01979"/>
    </source>
</evidence>
<keyword evidence="3 5" id="KW-0378">Hydrolase</keyword>
<evidence type="ECO:0000256" key="2">
    <source>
        <dbReference type="ARBA" id="ARBA00022723"/>
    </source>
</evidence>
<dbReference type="InterPro" id="IPR032466">
    <property type="entry name" value="Metal_Hydrolase"/>
</dbReference>
<feature type="binding site" evidence="7">
    <location>
        <begin position="243"/>
        <end position="244"/>
    </location>
    <ligand>
        <name>substrate</name>
    </ligand>
</feature>
<dbReference type="InterPro" id="IPR011059">
    <property type="entry name" value="Metal-dep_hydrolase_composite"/>
</dbReference>
<dbReference type="Proteomes" id="UP000836597">
    <property type="component" value="Chromosome"/>
</dbReference>
<feature type="active site" description="Proton donor/acceptor" evidence="6">
    <location>
        <position position="298"/>
    </location>
</feature>
<dbReference type="InterPro" id="IPR003764">
    <property type="entry name" value="GlcNAc_6-P_deAcase"/>
</dbReference>
<protein>
    <submittedName>
        <fullName evidence="10">N-acetylglucosamine-6-phosphate deacetylase</fullName>
        <ecNumber evidence="10">3.5.1.25</ecNumber>
    </submittedName>
</protein>
<evidence type="ECO:0000256" key="3">
    <source>
        <dbReference type="ARBA" id="ARBA00022801"/>
    </source>
</evidence>
<dbReference type="CDD" id="cd00854">
    <property type="entry name" value="NagA"/>
    <property type="match status" value="1"/>
</dbReference>
<dbReference type="Gene3D" id="2.30.40.10">
    <property type="entry name" value="Urease, subunit C, domain 1"/>
    <property type="match status" value="1"/>
</dbReference>
<dbReference type="Gene3D" id="3.20.20.140">
    <property type="entry name" value="Metal-dependent hydrolases"/>
    <property type="match status" value="1"/>
</dbReference>
<comment type="similarity">
    <text evidence="1 5">Belongs to the metallo-dependent hydrolases superfamily. NagA family.</text>
</comment>
<comment type="cofactor">
    <cofactor evidence="8">
        <name>a divalent metal cation</name>
        <dbReference type="ChEBI" id="CHEBI:60240"/>
    </cofactor>
    <text evidence="8">Binds 1 divalent metal cation per subunit.</text>
</comment>
<gene>
    <name evidence="11" type="ORF">DEACI_2009</name>
    <name evidence="10" type="ORF">DEACI_2912</name>
</gene>
<dbReference type="Pfam" id="PF01979">
    <property type="entry name" value="Amidohydro_1"/>
    <property type="match status" value="1"/>
</dbReference>
<feature type="binding site" evidence="8">
    <location>
        <position position="219"/>
    </location>
    <ligand>
        <name>Zn(2+)</name>
        <dbReference type="ChEBI" id="CHEBI:29105"/>
    </ligand>
</feature>
<evidence type="ECO:0000256" key="5">
    <source>
        <dbReference type="PIRNR" id="PIRNR038994"/>
    </source>
</evidence>
<dbReference type="GO" id="GO:0006046">
    <property type="term" value="P:N-acetylglucosamine catabolic process"/>
    <property type="evidence" value="ECO:0007669"/>
    <property type="project" value="TreeGrafter"/>
</dbReference>
<dbReference type="KEGG" id="aacx:DEACI_2912"/>
<keyword evidence="2 8" id="KW-0479">Metal-binding</keyword>
<dbReference type="EMBL" id="LR746496">
    <property type="protein sequence ID" value="CAA7602239.1"/>
    <property type="molecule type" value="Genomic_DNA"/>
</dbReference>
<dbReference type="AlphaFoldDB" id="A0A8S0W901"/>
<dbReference type="InterPro" id="IPR006680">
    <property type="entry name" value="Amidohydro-rel"/>
</dbReference>
<evidence type="ECO:0000313" key="11">
    <source>
        <dbReference type="EMBL" id="CEJ07543.1"/>
    </source>
</evidence>
<dbReference type="GO" id="GO:0008448">
    <property type="term" value="F:N-acetylglucosamine-6-phosphate deacetylase activity"/>
    <property type="evidence" value="ECO:0007669"/>
    <property type="project" value="UniProtKB-EC"/>
</dbReference>
<reference evidence="11" key="1">
    <citation type="submission" date="2014-11" db="EMBL/GenBank/DDBJ databases">
        <authorList>
            <person name="Hornung B.V."/>
        </authorList>
    </citation>
    <scope>NUCLEOTIDE SEQUENCE</scope>
    <source>
        <strain evidence="11">INE</strain>
    </source>
</reference>
<keyword evidence="4 5" id="KW-0119">Carbohydrate metabolism</keyword>
<dbReference type="PIRSF" id="PIRSF038994">
    <property type="entry name" value="NagA"/>
    <property type="match status" value="1"/>
</dbReference>
<dbReference type="EMBL" id="CDGJ01000058">
    <property type="protein sequence ID" value="CEJ07543.1"/>
    <property type="molecule type" value="Genomic_DNA"/>
</dbReference>
<dbReference type="GO" id="GO:0046872">
    <property type="term" value="F:metal ion binding"/>
    <property type="evidence" value="ECO:0007669"/>
    <property type="project" value="UniProtKB-KW"/>
</dbReference>
<dbReference type="SUPFAM" id="SSF51338">
    <property type="entry name" value="Composite domain of metallo-dependent hydrolases"/>
    <property type="match status" value="1"/>
</dbReference>
<evidence type="ECO:0000313" key="12">
    <source>
        <dbReference type="Proteomes" id="UP001071230"/>
    </source>
</evidence>
<reference evidence="10" key="2">
    <citation type="submission" date="2020-01" db="EMBL/GenBank/DDBJ databases">
        <authorList>
            <person name="Hornung B."/>
        </authorList>
    </citation>
    <scope>NUCLEOTIDE SEQUENCE</scope>
    <source>
        <strain evidence="10">PacBioINE</strain>
    </source>
</reference>
<dbReference type="SUPFAM" id="SSF51556">
    <property type="entry name" value="Metallo-dependent hydrolases"/>
    <property type="match status" value="1"/>
</dbReference>
<evidence type="ECO:0000256" key="8">
    <source>
        <dbReference type="PIRSR" id="PIRSR038994-3"/>
    </source>
</evidence>
<proteinExistence type="inferred from homology"/>
<feature type="domain" description="Amidohydrolase-related" evidence="9">
    <location>
        <begin position="53"/>
        <end position="401"/>
    </location>
</feature>
<name>A0A8S0W901_9FIRM</name>
<evidence type="ECO:0000256" key="6">
    <source>
        <dbReference type="PIRSR" id="PIRSR038994-1"/>
    </source>
</evidence>
<evidence type="ECO:0000313" key="10">
    <source>
        <dbReference type="EMBL" id="CAA7602239.1"/>
    </source>
</evidence>
<feature type="binding site" evidence="8">
    <location>
        <position position="240"/>
    </location>
    <ligand>
        <name>Zn(2+)</name>
        <dbReference type="ChEBI" id="CHEBI:29105"/>
    </ligand>
</feature>
<dbReference type="NCBIfam" id="TIGR00221">
    <property type="entry name" value="nagA"/>
    <property type="match status" value="1"/>
</dbReference>
<dbReference type="PANTHER" id="PTHR11113:SF14">
    <property type="entry name" value="N-ACETYLGLUCOSAMINE-6-PHOSPHATE DEACETYLASE"/>
    <property type="match status" value="1"/>
</dbReference>
<sequence length="405" mass="43201">MKNMKIGGARLVLPDGVYPDGEVWFSGGKIDRVLRSRAPGPSPEVEWDLNGDFLVPGLIDTHVHGAGGFDTMDGTTAALDAVRGALLREGTTAFLATTMSAAPGEILQVLSELRARFAANAGAGRAGENFCRAEDRATAGAEFLGVHLEGPFLSPNYKGAQAAEGIWPEDSVGAADFVRRIVHDYPGLVRILTLAPERPDARELIEACRDGGILPSAGHTSASYDKMLEAAGWGLARVTHAFNAMPGIHHREPGLLTASLMDDRISLELIADGVHIHPSILQLVLRLKADESVVLVSDGTRAVGMPDGEYELGGQRTFVQRGVARLADGTIAGSAFPLLQGLRVLRAAHYPVHLAVRAATLNPARMLGVDSRLGSLSVGKEATFLRLSSEFDLRQVWLRGEPVFD</sequence>
<organism evidence="10">
    <name type="scientific">Acididesulfobacillus acetoxydans</name>
    <dbReference type="NCBI Taxonomy" id="1561005"/>
    <lineage>
        <taxon>Bacteria</taxon>
        <taxon>Bacillati</taxon>
        <taxon>Bacillota</taxon>
        <taxon>Clostridia</taxon>
        <taxon>Eubacteriales</taxon>
        <taxon>Peptococcaceae</taxon>
        <taxon>Acididesulfobacillus</taxon>
    </lineage>
</organism>
<dbReference type="Proteomes" id="UP001071230">
    <property type="component" value="Unassembled WGS sequence"/>
</dbReference>
<evidence type="ECO:0000256" key="4">
    <source>
        <dbReference type="ARBA" id="ARBA00023277"/>
    </source>
</evidence>
<feature type="binding site" evidence="7">
    <location>
        <begin position="331"/>
        <end position="333"/>
    </location>
    <ligand>
        <name>substrate</name>
    </ligand>
</feature>
<evidence type="ECO:0000256" key="1">
    <source>
        <dbReference type="ARBA" id="ARBA00010716"/>
    </source>
</evidence>
<evidence type="ECO:0000256" key="7">
    <source>
        <dbReference type="PIRSR" id="PIRSR038994-2"/>
    </source>
</evidence>